<dbReference type="SUPFAM" id="SSF52047">
    <property type="entry name" value="RNI-like"/>
    <property type="match status" value="1"/>
</dbReference>
<keyword evidence="1" id="KW-0175">Coiled coil</keyword>
<sequence length="432" mass="48863">MSIPALQAQIDQVSADIQRQRELLKKLERNKSFLQRKLNDLRDPISRLPLEISSDIFIRCLPPYPGPGAHVPRLLLEICNTWTAIALSTPALWARMNFYLPRPQGFQELLKLWFQRAGGQPLCISVTGLMDDHVAAVIWENSSRLERLEFSAGEKDETESGDDEPDSDSDGIERWDIWRSVEPQPLPLLQSLFIYGREDLTLELLPFIQLLRLSPKLSELTLHDVEFDGDADEASEKLVLPNLRRLIFDYDAKDDTAGEYDILLFISAPHLQTLGLSAEGTSYSDWRITSFLWGSKPPLQELIVWDTDTDDADGLYNLLNIVPAVTRLELKYPKPSIMGDLFTRLAETPCTILPSLQTLRIPCTLGHFSVFHWEATSRMLATRRTRLRSLQLVGLPGGVRVPANVLSAFRELSAEGMEIQIGYSGRNLLSLE</sequence>
<dbReference type="EMBL" id="JARKIF010000004">
    <property type="protein sequence ID" value="KAJ7641692.1"/>
    <property type="molecule type" value="Genomic_DNA"/>
</dbReference>
<dbReference type="Gene3D" id="3.80.10.10">
    <property type="entry name" value="Ribonuclease Inhibitor"/>
    <property type="match status" value="1"/>
</dbReference>
<organism evidence="3 4">
    <name type="scientific">Roridomyces roridus</name>
    <dbReference type="NCBI Taxonomy" id="1738132"/>
    <lineage>
        <taxon>Eukaryota</taxon>
        <taxon>Fungi</taxon>
        <taxon>Dikarya</taxon>
        <taxon>Basidiomycota</taxon>
        <taxon>Agaricomycotina</taxon>
        <taxon>Agaricomycetes</taxon>
        <taxon>Agaricomycetidae</taxon>
        <taxon>Agaricales</taxon>
        <taxon>Marasmiineae</taxon>
        <taxon>Mycenaceae</taxon>
        <taxon>Roridomyces</taxon>
    </lineage>
</organism>
<evidence type="ECO:0000313" key="3">
    <source>
        <dbReference type="EMBL" id="KAJ7641692.1"/>
    </source>
</evidence>
<dbReference type="Proteomes" id="UP001221142">
    <property type="component" value="Unassembled WGS sequence"/>
</dbReference>
<protein>
    <recommendedName>
        <fullName evidence="5">F-box domain-containing protein</fullName>
    </recommendedName>
</protein>
<dbReference type="InterPro" id="IPR032675">
    <property type="entry name" value="LRR_dom_sf"/>
</dbReference>
<comment type="caution">
    <text evidence="3">The sequence shown here is derived from an EMBL/GenBank/DDBJ whole genome shotgun (WGS) entry which is preliminary data.</text>
</comment>
<evidence type="ECO:0008006" key="5">
    <source>
        <dbReference type="Google" id="ProtNLM"/>
    </source>
</evidence>
<reference evidence="3" key="1">
    <citation type="submission" date="2023-03" db="EMBL/GenBank/DDBJ databases">
        <title>Massive genome expansion in bonnet fungi (Mycena s.s.) driven by repeated elements and novel gene families across ecological guilds.</title>
        <authorList>
            <consortium name="Lawrence Berkeley National Laboratory"/>
            <person name="Harder C.B."/>
            <person name="Miyauchi S."/>
            <person name="Viragh M."/>
            <person name="Kuo A."/>
            <person name="Thoen E."/>
            <person name="Andreopoulos B."/>
            <person name="Lu D."/>
            <person name="Skrede I."/>
            <person name="Drula E."/>
            <person name="Henrissat B."/>
            <person name="Morin E."/>
            <person name="Kohler A."/>
            <person name="Barry K."/>
            <person name="LaButti K."/>
            <person name="Morin E."/>
            <person name="Salamov A."/>
            <person name="Lipzen A."/>
            <person name="Mereny Z."/>
            <person name="Hegedus B."/>
            <person name="Baldrian P."/>
            <person name="Stursova M."/>
            <person name="Weitz H."/>
            <person name="Taylor A."/>
            <person name="Grigoriev I.V."/>
            <person name="Nagy L.G."/>
            <person name="Martin F."/>
            <person name="Kauserud H."/>
        </authorList>
    </citation>
    <scope>NUCLEOTIDE SEQUENCE</scope>
    <source>
        <strain evidence="3">9284</strain>
    </source>
</reference>
<accession>A0AAD7C8E7</accession>
<feature type="coiled-coil region" evidence="1">
    <location>
        <begin position="10"/>
        <end position="44"/>
    </location>
</feature>
<feature type="region of interest" description="Disordered" evidence="2">
    <location>
        <begin position="150"/>
        <end position="169"/>
    </location>
</feature>
<keyword evidence="4" id="KW-1185">Reference proteome</keyword>
<feature type="compositionally biased region" description="Acidic residues" evidence="2">
    <location>
        <begin position="156"/>
        <end position="169"/>
    </location>
</feature>
<evidence type="ECO:0000256" key="1">
    <source>
        <dbReference type="SAM" id="Coils"/>
    </source>
</evidence>
<evidence type="ECO:0000256" key="2">
    <source>
        <dbReference type="SAM" id="MobiDB-lite"/>
    </source>
</evidence>
<gene>
    <name evidence="3" type="ORF">FB45DRAFT_900794</name>
</gene>
<proteinExistence type="predicted"/>
<name>A0AAD7C8E7_9AGAR</name>
<dbReference type="AlphaFoldDB" id="A0AAD7C8E7"/>
<evidence type="ECO:0000313" key="4">
    <source>
        <dbReference type="Proteomes" id="UP001221142"/>
    </source>
</evidence>